<evidence type="ECO:0000256" key="4">
    <source>
        <dbReference type="ARBA" id="ARBA00022695"/>
    </source>
</evidence>
<accession>A0A514D0L2</accession>
<keyword evidence="2 11" id="KW-0696">RNA-directed RNA polymerase</keyword>
<keyword evidence="6" id="KW-0693">Viral RNA replication</keyword>
<feature type="domain" description="RdRp catalytic" evidence="10">
    <location>
        <begin position="259"/>
        <end position="394"/>
    </location>
</feature>
<keyword evidence="3" id="KW-0808">Transferase</keyword>
<comment type="cofactor">
    <cofactor evidence="9">
        <name>Mg(2+)</name>
        <dbReference type="ChEBI" id="CHEBI:18420"/>
    </cofactor>
    <text evidence="9">Binds 2 Mg(2+) per subunit.</text>
</comment>
<protein>
    <recommendedName>
        <fullName evidence="1">RNA-directed RNA polymerase</fullName>
        <ecNumber evidence="1">2.7.7.48</ecNumber>
    </recommendedName>
    <alternativeName>
        <fullName evidence="7">RNA replicase beta chain</fullName>
    </alternativeName>
</protein>
<dbReference type="EMBL" id="MN033164">
    <property type="protein sequence ID" value="QDH87149.1"/>
    <property type="molecule type" value="Genomic_RNA"/>
</dbReference>
<evidence type="ECO:0000256" key="9">
    <source>
        <dbReference type="PIRSR" id="PIRSR605093-1"/>
    </source>
</evidence>
<keyword evidence="9" id="KW-0460">Magnesium</keyword>
<dbReference type="GO" id="GO:0046872">
    <property type="term" value="F:metal ion binding"/>
    <property type="evidence" value="ECO:0007669"/>
    <property type="project" value="UniProtKB-KW"/>
</dbReference>
<dbReference type="PROSITE" id="PS50522">
    <property type="entry name" value="RDRP_PHAGE"/>
    <property type="match status" value="1"/>
</dbReference>
<dbReference type="Pfam" id="PF03431">
    <property type="entry name" value="RNA_replicase_B"/>
    <property type="match status" value="1"/>
</dbReference>
<feature type="binding site" evidence="9">
    <location>
        <position position="363"/>
    </location>
    <ligand>
        <name>Mg(2+)</name>
        <dbReference type="ChEBI" id="CHEBI:18420"/>
        <label>2</label>
    </ligand>
</feature>
<name>A0A514D0L2_9VIRU</name>
<keyword evidence="9" id="KW-0479">Metal-binding</keyword>
<evidence type="ECO:0000256" key="2">
    <source>
        <dbReference type="ARBA" id="ARBA00022484"/>
    </source>
</evidence>
<evidence type="ECO:0000313" key="11">
    <source>
        <dbReference type="EMBL" id="QDH87149.1"/>
    </source>
</evidence>
<reference evidence="11" key="1">
    <citation type="submission" date="2019-05" db="EMBL/GenBank/DDBJ databases">
        <title>Metatranscriptomic reconstruction reveals RNA viruses with the potential to shape carbon cycling in soil.</title>
        <authorList>
            <person name="Starr E.P."/>
            <person name="Nuccio E."/>
            <person name="Pett-Ridge J."/>
            <person name="Banfield J.F."/>
            <person name="Firestone M.K."/>
        </authorList>
    </citation>
    <scope>NUCLEOTIDE SEQUENCE</scope>
    <source>
        <strain evidence="11">H4_Bulk_Litter_23_scaffold_696</strain>
    </source>
</reference>
<evidence type="ECO:0000259" key="10">
    <source>
        <dbReference type="PROSITE" id="PS50522"/>
    </source>
</evidence>
<keyword evidence="4" id="KW-0548">Nucleotidyltransferase</keyword>
<evidence type="ECO:0000256" key="5">
    <source>
        <dbReference type="ARBA" id="ARBA00022741"/>
    </source>
</evidence>
<keyword evidence="5" id="KW-0547">Nucleotide-binding</keyword>
<evidence type="ECO:0000256" key="3">
    <source>
        <dbReference type="ARBA" id="ARBA00022679"/>
    </source>
</evidence>
<dbReference type="GO" id="GO:0000166">
    <property type="term" value="F:nucleotide binding"/>
    <property type="evidence" value="ECO:0007669"/>
    <property type="project" value="UniProtKB-KW"/>
</dbReference>
<comment type="catalytic activity">
    <reaction evidence="8">
        <text>RNA(n) + a ribonucleoside 5'-triphosphate = RNA(n+1) + diphosphate</text>
        <dbReference type="Rhea" id="RHEA:21248"/>
        <dbReference type="Rhea" id="RHEA-COMP:14527"/>
        <dbReference type="Rhea" id="RHEA-COMP:17342"/>
        <dbReference type="ChEBI" id="CHEBI:33019"/>
        <dbReference type="ChEBI" id="CHEBI:61557"/>
        <dbReference type="ChEBI" id="CHEBI:140395"/>
        <dbReference type="EC" id="2.7.7.48"/>
    </reaction>
</comment>
<gene>
    <name evidence="11" type="ORF">H4BulkLitter23696_000001</name>
</gene>
<evidence type="ECO:0000256" key="1">
    <source>
        <dbReference type="ARBA" id="ARBA00012494"/>
    </source>
</evidence>
<feature type="binding site" evidence="9">
    <location>
        <position position="274"/>
    </location>
    <ligand>
        <name>Mg(2+)</name>
        <dbReference type="ChEBI" id="CHEBI:18420"/>
        <label>2</label>
    </ligand>
</feature>
<feature type="binding site" evidence="9">
    <location>
        <position position="362"/>
    </location>
    <ligand>
        <name>Mg(2+)</name>
        <dbReference type="ChEBI" id="CHEBI:18420"/>
        <label>2</label>
    </ligand>
</feature>
<proteinExistence type="predicted"/>
<evidence type="ECO:0000256" key="8">
    <source>
        <dbReference type="ARBA" id="ARBA00048744"/>
    </source>
</evidence>
<dbReference type="GO" id="GO:0039694">
    <property type="term" value="P:viral RNA genome replication"/>
    <property type="evidence" value="ECO:0007669"/>
    <property type="project" value="InterPro"/>
</dbReference>
<evidence type="ECO:0000256" key="6">
    <source>
        <dbReference type="ARBA" id="ARBA00022953"/>
    </source>
</evidence>
<dbReference type="InterPro" id="IPR005093">
    <property type="entry name" value="RNArep_beta"/>
</dbReference>
<dbReference type="GO" id="GO:0003968">
    <property type="term" value="F:RNA-directed RNA polymerase activity"/>
    <property type="evidence" value="ECO:0007669"/>
    <property type="project" value="UniProtKB-KW"/>
</dbReference>
<dbReference type="EC" id="2.7.7.48" evidence="1"/>
<organism evidence="11">
    <name type="scientific">Leviviridae sp</name>
    <dbReference type="NCBI Taxonomy" id="2027243"/>
    <lineage>
        <taxon>Viruses</taxon>
        <taxon>Riboviria</taxon>
        <taxon>Orthornavirae</taxon>
        <taxon>Lenarviricota</taxon>
        <taxon>Leviviricetes</taxon>
        <taxon>Norzivirales</taxon>
        <taxon>Fiersviridae</taxon>
    </lineage>
</organism>
<sequence length="549" mass="60594">MTEVTLPSDVTRQASLYYEGLGTPVALAAAVMLRSGCWDGLAALSVKPSSYNDSLSYFRDASAAALLKKLQQLPGSAADRRMRTIRKWWEGERACLLTNHRLSAYMPENLVFDLPRHAGISTIIAEIRKTILDWIGPQPPELALGRFGPGATFSDRGGKTTVPDKMSSDPTLTRDAVWYLPQWLGTAWGADLAQRGGELSFVEGNRFATVPKTALIDRSIASEPSINGFYQLALGRALRSKLRKRTGWDLDCAQTIHRRVAGISSVTRELATLDLSNASDTVSKELVRLLLPRRWFDELDHLRSKKTLIDRKWVVLEKFSSMGNGYTFELETIIFAAITTVMTRLTGNGKGVLGRDTFVFGDDIICMDGVVSELVAALRFFGFTINEEKSFHGSSPFRESCGADFFNGDDVRPFFLKDLPEGPGGYIAFANGLRAVEERLGKLSFTLPKSAWFAILDQIPASVRNCRGPKDLGDIVIHDDESRWKTRWQDGIRHVRAFIPWKTSIVNFGHFTPSIVLACATYGTGGGIRGGLSPRGADVAYKVSWVPAS</sequence>
<evidence type="ECO:0000256" key="7">
    <source>
        <dbReference type="ARBA" id="ARBA00030248"/>
    </source>
</evidence>
<dbReference type="InterPro" id="IPR007096">
    <property type="entry name" value="RNA-dir_Rpol_cat_phage"/>
</dbReference>